<evidence type="ECO:0000256" key="4">
    <source>
        <dbReference type="ARBA" id="ARBA00022605"/>
    </source>
</evidence>
<dbReference type="GO" id="GO:0005737">
    <property type="term" value="C:cytoplasm"/>
    <property type="evidence" value="ECO:0007669"/>
    <property type="project" value="TreeGrafter"/>
</dbReference>
<dbReference type="InterPro" id="IPR010140">
    <property type="entry name" value="Histidinol_P_phosphatase_HisJ"/>
</dbReference>
<dbReference type="GO" id="GO:0000105">
    <property type="term" value="P:L-histidine biosynthetic process"/>
    <property type="evidence" value="ECO:0007669"/>
    <property type="project" value="UniProtKB-UniRule"/>
</dbReference>
<reference evidence="10" key="1">
    <citation type="journal article" date="2021" name="PeerJ">
        <title>Extensive microbial diversity within the chicken gut microbiome revealed by metagenomics and culture.</title>
        <authorList>
            <person name="Gilroy R."/>
            <person name="Ravi A."/>
            <person name="Getino M."/>
            <person name="Pursley I."/>
            <person name="Horton D.L."/>
            <person name="Alikhan N.F."/>
            <person name="Baker D."/>
            <person name="Gharbi K."/>
            <person name="Hall N."/>
            <person name="Watson M."/>
            <person name="Adriaenssens E.M."/>
            <person name="Foster-Nyarko E."/>
            <person name="Jarju S."/>
            <person name="Secka A."/>
            <person name="Antonio M."/>
            <person name="Oren A."/>
            <person name="Chaudhuri R.R."/>
            <person name="La Ragione R."/>
            <person name="Hildebrand F."/>
            <person name="Pallen M.J."/>
        </authorList>
    </citation>
    <scope>NUCLEOTIDE SEQUENCE</scope>
    <source>
        <strain evidence="10">Gambia15-2214</strain>
    </source>
</reference>
<evidence type="ECO:0000259" key="9">
    <source>
        <dbReference type="Pfam" id="PF02811"/>
    </source>
</evidence>
<dbReference type="PANTHER" id="PTHR21039:SF0">
    <property type="entry name" value="HISTIDINOL-PHOSPHATASE"/>
    <property type="match status" value="1"/>
</dbReference>
<name>A0A9E2L1J2_9SPIR</name>
<dbReference type="SUPFAM" id="SSF89550">
    <property type="entry name" value="PHP domain-like"/>
    <property type="match status" value="1"/>
</dbReference>
<dbReference type="Proteomes" id="UP000823914">
    <property type="component" value="Unassembled WGS sequence"/>
</dbReference>
<comment type="catalytic activity">
    <reaction evidence="7 8">
        <text>L-histidinol phosphate + H2O = L-histidinol + phosphate</text>
        <dbReference type="Rhea" id="RHEA:14465"/>
        <dbReference type="ChEBI" id="CHEBI:15377"/>
        <dbReference type="ChEBI" id="CHEBI:43474"/>
        <dbReference type="ChEBI" id="CHEBI:57699"/>
        <dbReference type="ChEBI" id="CHEBI:57980"/>
        <dbReference type="EC" id="3.1.3.15"/>
    </reaction>
</comment>
<dbReference type="EMBL" id="JAHLFV010000117">
    <property type="protein sequence ID" value="MBU3849908.1"/>
    <property type="molecule type" value="Genomic_DNA"/>
</dbReference>
<organism evidence="10 11">
    <name type="scientific">Candidatus Treponema excrementipullorum</name>
    <dbReference type="NCBI Taxonomy" id="2838768"/>
    <lineage>
        <taxon>Bacteria</taxon>
        <taxon>Pseudomonadati</taxon>
        <taxon>Spirochaetota</taxon>
        <taxon>Spirochaetia</taxon>
        <taxon>Spirochaetales</taxon>
        <taxon>Treponemataceae</taxon>
        <taxon>Treponema</taxon>
    </lineage>
</organism>
<evidence type="ECO:0000256" key="3">
    <source>
        <dbReference type="ARBA" id="ARBA00013085"/>
    </source>
</evidence>
<protein>
    <recommendedName>
        <fullName evidence="3 8">Histidinol-phosphatase</fullName>
        <shortName evidence="8">HolPase</shortName>
        <ecNumber evidence="3 8">3.1.3.15</ecNumber>
    </recommendedName>
</protein>
<evidence type="ECO:0000256" key="7">
    <source>
        <dbReference type="ARBA" id="ARBA00049158"/>
    </source>
</evidence>
<evidence type="ECO:0000256" key="2">
    <source>
        <dbReference type="ARBA" id="ARBA00009152"/>
    </source>
</evidence>
<feature type="domain" description="PHP" evidence="9">
    <location>
        <begin position="5"/>
        <end position="189"/>
    </location>
</feature>
<keyword evidence="6 8" id="KW-0368">Histidine biosynthesis</keyword>
<dbReference type="InterPro" id="IPR016195">
    <property type="entry name" value="Pol/histidinol_Pase-like"/>
</dbReference>
<dbReference type="CDD" id="cd12110">
    <property type="entry name" value="PHP_HisPPase_Hisj_like"/>
    <property type="match status" value="1"/>
</dbReference>
<keyword evidence="5 8" id="KW-0378">Hydrolase</keyword>
<gene>
    <name evidence="10" type="ORF">IAA16_05020</name>
</gene>
<comment type="caution">
    <text evidence="10">The sequence shown here is derived from an EMBL/GenBank/DDBJ whole genome shotgun (WGS) entry which is preliminary data.</text>
</comment>
<sequence length="261" mass="29701">MFTNFHTHTYLCGHAEGWIPDYVEAAKRVGCRALGFSDHCPYPAGDSRCWPEIRMTADEAEFYVNGIRLAASCSDFPIYVGFECEYDKRYYSWYKDELRGHWQADYLVFGPHWVANQKDFPYVPTVTTKKEVHAYFDGVIEGIESGLFNFVAHPDLIMASGRDWSDDLAACFSHVIDAAMAHSLPLEINGLGNCRTAVKSREGIRQPYPYYKFWELVKEKGATVVCNADAHRPQDMAPFVESARSYAKKFGITPIEDIFSV</sequence>
<dbReference type="Gene3D" id="3.20.20.140">
    <property type="entry name" value="Metal-dependent hydrolases"/>
    <property type="match status" value="1"/>
</dbReference>
<evidence type="ECO:0000313" key="10">
    <source>
        <dbReference type="EMBL" id="MBU3849908.1"/>
    </source>
</evidence>
<evidence type="ECO:0000256" key="5">
    <source>
        <dbReference type="ARBA" id="ARBA00022801"/>
    </source>
</evidence>
<evidence type="ECO:0000256" key="1">
    <source>
        <dbReference type="ARBA" id="ARBA00004970"/>
    </source>
</evidence>
<dbReference type="GO" id="GO:0004401">
    <property type="term" value="F:histidinol-phosphatase activity"/>
    <property type="evidence" value="ECO:0007669"/>
    <property type="project" value="UniProtKB-UniRule"/>
</dbReference>
<reference evidence="10" key="2">
    <citation type="submission" date="2021-04" db="EMBL/GenBank/DDBJ databases">
        <authorList>
            <person name="Gilroy R."/>
        </authorList>
    </citation>
    <scope>NUCLEOTIDE SEQUENCE</scope>
    <source>
        <strain evidence="10">Gambia15-2214</strain>
    </source>
</reference>
<accession>A0A9E2L1J2</accession>
<dbReference type="AlphaFoldDB" id="A0A9E2L1J2"/>
<dbReference type="Pfam" id="PF02811">
    <property type="entry name" value="PHP"/>
    <property type="match status" value="1"/>
</dbReference>
<dbReference type="EC" id="3.1.3.15" evidence="3 8"/>
<evidence type="ECO:0000256" key="6">
    <source>
        <dbReference type="ARBA" id="ARBA00023102"/>
    </source>
</evidence>
<dbReference type="PANTHER" id="PTHR21039">
    <property type="entry name" value="HISTIDINOL PHOSPHATASE-RELATED"/>
    <property type="match status" value="1"/>
</dbReference>
<proteinExistence type="inferred from homology"/>
<keyword evidence="4 8" id="KW-0028">Amino-acid biosynthesis</keyword>
<comment type="similarity">
    <text evidence="2 8">Belongs to the PHP hydrolase family. HisK subfamily.</text>
</comment>
<evidence type="ECO:0000256" key="8">
    <source>
        <dbReference type="RuleBase" id="RU366003"/>
    </source>
</evidence>
<dbReference type="InterPro" id="IPR004013">
    <property type="entry name" value="PHP_dom"/>
</dbReference>
<comment type="pathway">
    <text evidence="1 8">Amino-acid biosynthesis; L-histidine biosynthesis; L-histidine from 5-phospho-alpha-D-ribose 1-diphosphate: step 8/9.</text>
</comment>
<evidence type="ECO:0000313" key="11">
    <source>
        <dbReference type="Proteomes" id="UP000823914"/>
    </source>
</evidence>